<dbReference type="EMBL" id="EU432479">
    <property type="protein sequence ID" value="ACA60879.1"/>
    <property type="molecule type" value="Genomic_DNA"/>
</dbReference>
<dbReference type="CDD" id="cd09272">
    <property type="entry name" value="RNase_HI_RT_Ty1"/>
    <property type="match status" value="1"/>
</dbReference>
<dbReference type="InterPro" id="IPR036397">
    <property type="entry name" value="RNaseH_sf"/>
</dbReference>
<dbReference type="GO" id="GO:0003676">
    <property type="term" value="F:nucleic acid binding"/>
    <property type="evidence" value="ECO:0007669"/>
    <property type="project" value="InterPro"/>
</dbReference>
<evidence type="ECO:0000313" key="3">
    <source>
        <dbReference type="EMBL" id="ACA60879.1"/>
    </source>
</evidence>
<reference evidence="3" key="1">
    <citation type="submission" date="2008-01" db="EMBL/GenBank/DDBJ databases">
        <title>Pirate Transposons in Diatom Genomes.</title>
        <authorList>
            <person name="Maumus F."/>
            <person name="Allen A."/>
            <person name="Bowler C."/>
        </authorList>
    </citation>
    <scope>NUCLEOTIDE SEQUENCE</scope>
</reference>
<proteinExistence type="predicted"/>
<dbReference type="PROSITE" id="PS50994">
    <property type="entry name" value="INTEGRASE"/>
    <property type="match status" value="1"/>
</dbReference>
<dbReference type="PANTHER" id="PTHR11439">
    <property type="entry name" value="GAG-POL-RELATED RETROTRANSPOSON"/>
    <property type="match status" value="1"/>
</dbReference>
<protein>
    <submittedName>
        <fullName evidence="3">Gag-pol polyprotein</fullName>
    </submittedName>
</protein>
<dbReference type="SUPFAM" id="SSF53098">
    <property type="entry name" value="Ribonuclease H-like"/>
    <property type="match status" value="1"/>
</dbReference>
<dbReference type="HOGENOM" id="CLU_000850_0_1_1"/>
<dbReference type="PANTHER" id="PTHR11439:SF483">
    <property type="entry name" value="PEPTIDE SYNTHASE GLIP-LIKE, PUTATIVE (AFU_ORTHOLOGUE AFUA_3G12920)-RELATED"/>
    <property type="match status" value="1"/>
</dbReference>
<feature type="region of interest" description="Disordered" evidence="1">
    <location>
        <begin position="1819"/>
        <end position="1853"/>
    </location>
</feature>
<dbReference type="Pfam" id="PF07727">
    <property type="entry name" value="RVT_2"/>
    <property type="match status" value="1"/>
</dbReference>
<dbReference type="InterPro" id="IPR001584">
    <property type="entry name" value="Integrase_cat-core"/>
</dbReference>
<feature type="domain" description="Integrase catalytic" evidence="2">
    <location>
        <begin position="797"/>
        <end position="964"/>
    </location>
</feature>
<feature type="compositionally biased region" description="Basic and acidic residues" evidence="1">
    <location>
        <begin position="1827"/>
        <end position="1836"/>
    </location>
</feature>
<dbReference type="Gene3D" id="3.30.420.10">
    <property type="entry name" value="Ribonuclease H-like superfamily/Ribonuclease H"/>
    <property type="match status" value="1"/>
</dbReference>
<sequence length="1896" mass="213337">MVPATRQMTSVAVYAHFLDNVLLLPQGHPIRLAFDQQGYESADNLLCIFENELDSLEYTPPAIPDGPENPSRIPLIMAHRQIIRHFLRWQASLKDQKGAPLKNSELVALNNEDFVLYRRSALGQVSTATAPATVPPTVQSPTGKTRSAVEDFKRGIKRDKTHYPVLKDDRYWDNFYRSFVVTAVTHNVDKVLDPNYIPTDPLEKSLFEEQNKFVYSALEHTLQTDMGKNIVREHSFDFNAQEVFRKIVKHYTESASAKISSSTTLGYLTTAKYGSSWTGTAEGFILHWKNHLRIYNDTVPTGEQLPQQLCLSLLENAVHDVPELRQVKITATLDLAKGGSPISYDSYLSLLLASASLYDNGNNLSNSRSGKNKRNIYTTELAYHPTDFESEPDVDYDIDVSPTAIYEANAHVRNNSTRNRPLATNRERPYIPREMWNLLSDDSKAILQGLAAPGKQAPLNGSPPHQTLQANTHETIGTEHTATDTFHDCAPETELLAHLTERVSRMSSGDIRKVLAASRDVSEKPKSLQSNVLQYQVSRHTTNETSASLVDRGANGGLAGGDVIVLLKTGRSANITGINDHTLPNLDIVTAAGCVESQNGPIILIMNQYAHLGKGKTIHSSAQLEHYRNHVEDRSRTVGGNQRIVTLDDYIIPLHIRQGLPYMDMRRPTDAELASLPHVVLTSDVDWDPSVLDNEIDLATSWYDGIHDLPQPPYVEPRFDHTGQYLHRHISLCDYRDDAIARIMQCQQHHVTRNVHDYEALRPCFGWVSADTVRKTIMATTQHAREVYHAPLRKHFKSRFPALNVHRHNEPVATDTIWSDTPAVDNGAKFAQLFVGRRSLVTDAYPMKTDKEFVNTLEDHIRFRGAMDKLISDRAQVEISKKVTDITRAYNIDQWQSEPNHQHQNFAERRIATIEANTNNILNLTGAPDNTWLLCVTYVCYVFNHLAHESLDHRTPLEVLTGSTPDISVLLQFHFWEPVYYRIEDATFPSGGTEQQGHFVGIADSVGDALTYKILNDRTNRILYRSSVRSAAISGQTNLRLASQDGENGPKPINFIKSRRTENQNSYAIKELPGFTPDDLIGRTFLTDTRDDGERFRARITRKILDPDKPSDVTFLVEINDGEHDEILTYNEILDKIETDLEKELHDTDRQWSFKDIVAHEGPLLPRDKNYKGSRFNVLVNWETGESTYEPLDVIGADDPVTCAIYAKSQGLLDTPGWKQFKRFAARDKQVQRLVSQALQHSSQTTSAHKFGYQLPRNHKDAIAIDMSNGNSKWQDAESTERAQLHEYDTFVDYGKANIVGNHVTNAPKGYKKIRVHTVYDVKHDGRHKARMVAGGHLTPIPIESVYSGVVSLRSLRIVVFLAELNGLKLWGADIGNAYLEANTKEKVFIVAGPEFAELEGHVLVINKALYGLRSSGLRWHERFADTLRGLGFTASKADSDVWMREKSNVYEYIAVYVDDIAVAAHDPGAIIHLLKEKYKYKLKGVGPLEYHLGCTFERDKDGTLSYHPKKYISRMMEQYERMFQEQPKQYVSPLEKGDHPELDSMPELGDAGIKQYQSLIGSLQWLITLGRFDIATAVMSMSRFRVAPRQGHLDRLKRMYGYVKKMKSGAIRVRTDEPDYSGLPDNPRDWATSVYGNVKELLPHDAPTALGKHVRLTSYVDANLYHDMATGRSVTGVLHLINQTPFEWYSKRQATVETATYGSEFVAARIAVEQILDIRTTLRFLGVPIIGKSILFGDNQSVIISSTEPQSPINKRHNALSYHRVREAIAAGIVDFQKVVSAENVADILSKHWGFQQAWPVLKPMLFWQGDPSKCEVKASNSSKQADGECHDIHQGDMSLGQSSSKGDVGSVNEDGDNGGIVVFMLALLYDPLYSRHHRGRPVLEVAGTGYKNGD</sequence>
<evidence type="ECO:0000259" key="2">
    <source>
        <dbReference type="PROSITE" id="PS50994"/>
    </source>
</evidence>
<accession>B1PJ19</accession>
<dbReference type="InterPro" id="IPR013103">
    <property type="entry name" value="RVT_2"/>
</dbReference>
<evidence type="ECO:0000256" key="1">
    <source>
        <dbReference type="SAM" id="MobiDB-lite"/>
    </source>
</evidence>
<name>B1PJ19_PHATR</name>
<dbReference type="InterPro" id="IPR012337">
    <property type="entry name" value="RNaseH-like_sf"/>
</dbReference>
<organism evidence="3">
    <name type="scientific">Phaeodactylum tricornutum</name>
    <name type="common">Diatom</name>
    <dbReference type="NCBI Taxonomy" id="2850"/>
    <lineage>
        <taxon>Eukaryota</taxon>
        <taxon>Sar</taxon>
        <taxon>Stramenopiles</taxon>
        <taxon>Ochrophyta</taxon>
        <taxon>Bacillariophyta</taxon>
        <taxon>Bacillariophyceae</taxon>
        <taxon>Bacillariophycidae</taxon>
        <taxon>Naviculales</taxon>
        <taxon>Phaeodactylaceae</taxon>
        <taxon>Phaeodactylum</taxon>
    </lineage>
</organism>
<dbReference type="GO" id="GO:0015074">
    <property type="term" value="P:DNA integration"/>
    <property type="evidence" value="ECO:0007669"/>
    <property type="project" value="InterPro"/>
</dbReference>